<reference evidence="2 3" key="1">
    <citation type="submission" date="2024-11" db="EMBL/GenBank/DDBJ databases">
        <title>Adaptive evolution of stress response genes in parasites aligns with host niche diversity.</title>
        <authorList>
            <person name="Hahn C."/>
            <person name="Resl P."/>
        </authorList>
    </citation>
    <scope>NUCLEOTIDE SEQUENCE [LARGE SCALE GENOMIC DNA]</scope>
    <source>
        <strain evidence="2">EGGRZ-B1_66</strain>
        <tissue evidence="2">Body</tissue>
    </source>
</reference>
<evidence type="ECO:0000256" key="1">
    <source>
        <dbReference type="SAM" id="MobiDB-lite"/>
    </source>
</evidence>
<gene>
    <name evidence="2" type="ORF">Ciccas_014242</name>
</gene>
<proteinExistence type="predicted"/>
<feature type="non-terminal residue" evidence="2">
    <location>
        <position position="75"/>
    </location>
</feature>
<dbReference type="Proteomes" id="UP001626550">
    <property type="component" value="Unassembled WGS sequence"/>
</dbReference>
<organism evidence="2 3">
    <name type="scientific">Cichlidogyrus casuarinus</name>
    <dbReference type="NCBI Taxonomy" id="1844966"/>
    <lineage>
        <taxon>Eukaryota</taxon>
        <taxon>Metazoa</taxon>
        <taxon>Spiralia</taxon>
        <taxon>Lophotrochozoa</taxon>
        <taxon>Platyhelminthes</taxon>
        <taxon>Monogenea</taxon>
        <taxon>Monopisthocotylea</taxon>
        <taxon>Dactylogyridea</taxon>
        <taxon>Ancyrocephalidae</taxon>
        <taxon>Cichlidogyrus</taxon>
    </lineage>
</organism>
<evidence type="ECO:0000313" key="2">
    <source>
        <dbReference type="EMBL" id="KAL3307250.1"/>
    </source>
</evidence>
<name>A0ABD2PIM1_9PLAT</name>
<feature type="region of interest" description="Disordered" evidence="1">
    <location>
        <begin position="51"/>
        <end position="75"/>
    </location>
</feature>
<dbReference type="AlphaFoldDB" id="A0ABD2PIM1"/>
<comment type="caution">
    <text evidence="2">The sequence shown here is derived from an EMBL/GenBank/DDBJ whole genome shotgun (WGS) entry which is preliminary data.</text>
</comment>
<accession>A0ABD2PIM1</accession>
<dbReference type="EMBL" id="JBJKFK010007876">
    <property type="protein sequence ID" value="KAL3307250.1"/>
    <property type="molecule type" value="Genomic_DNA"/>
</dbReference>
<sequence>MYAGAENRGYFLPLGAMTTKNHLEVDEDEPREVKIVEPFQYSEASYVSEKTAHKNRAHETRQHKLFSGKLATTNC</sequence>
<keyword evidence="3" id="KW-1185">Reference proteome</keyword>
<protein>
    <submittedName>
        <fullName evidence="2">Uncharacterized protein</fullName>
    </submittedName>
</protein>
<evidence type="ECO:0000313" key="3">
    <source>
        <dbReference type="Proteomes" id="UP001626550"/>
    </source>
</evidence>